<comment type="subcellular location">
    <subcellularLocation>
        <location evidence="1">Cell membrane</location>
        <topology evidence="1">Multi-pass membrane protein</topology>
    </subcellularLocation>
</comment>
<dbReference type="EMBL" id="CP021920">
    <property type="protein sequence ID" value="ASB91255.1"/>
    <property type="molecule type" value="Genomic_DNA"/>
</dbReference>
<gene>
    <name evidence="9" type="ORF">S101395_04767</name>
</gene>
<dbReference type="EC" id="2.7.1.191" evidence="9"/>
<feature type="domain" description="Phosphotransferase system EIIC" evidence="8">
    <location>
        <begin position="2"/>
        <end position="60"/>
    </location>
</feature>
<evidence type="ECO:0000313" key="10">
    <source>
        <dbReference type="Proteomes" id="UP000196877"/>
    </source>
</evidence>
<keyword evidence="6" id="KW-1133">Transmembrane helix</keyword>
<keyword evidence="3" id="KW-1003">Cell membrane</keyword>
<keyword evidence="5" id="KW-0812">Transmembrane</keyword>
<proteinExistence type="predicted"/>
<name>A0ABM6LP93_9BACI</name>
<evidence type="ECO:0000256" key="4">
    <source>
        <dbReference type="ARBA" id="ARBA00022597"/>
    </source>
</evidence>
<dbReference type="InterPro" id="IPR003352">
    <property type="entry name" value="PTS_EIIC"/>
</dbReference>
<evidence type="ECO:0000259" key="8">
    <source>
        <dbReference type="Pfam" id="PF02378"/>
    </source>
</evidence>
<evidence type="ECO:0000256" key="3">
    <source>
        <dbReference type="ARBA" id="ARBA00022475"/>
    </source>
</evidence>
<dbReference type="GO" id="GO:0016740">
    <property type="term" value="F:transferase activity"/>
    <property type="evidence" value="ECO:0007669"/>
    <property type="project" value="UniProtKB-KW"/>
</dbReference>
<keyword evidence="4" id="KW-0762">Sugar transport</keyword>
<keyword evidence="7" id="KW-0472">Membrane</keyword>
<evidence type="ECO:0000256" key="7">
    <source>
        <dbReference type="ARBA" id="ARBA00023136"/>
    </source>
</evidence>
<keyword evidence="9" id="KW-0808">Transferase</keyword>
<evidence type="ECO:0000256" key="6">
    <source>
        <dbReference type="ARBA" id="ARBA00022989"/>
    </source>
</evidence>
<reference evidence="9 10" key="1">
    <citation type="submission" date="2017-06" db="EMBL/GenBank/DDBJ databases">
        <title>Genome sequence of Bacillus sonorensis strain SRCM101395.</title>
        <authorList>
            <person name="Cho S.H."/>
        </authorList>
    </citation>
    <scope>NUCLEOTIDE SEQUENCE [LARGE SCALE GENOMIC DNA]</scope>
    <source>
        <strain evidence="9 10">SRCM101395</strain>
    </source>
</reference>
<sequence length="67" mass="6522">MALAAVLPAAGLLLRFGDQDVLNISIIKDAGGVVFDNLPLILAGGVAIGLAGGEEAAGLGLSSAISY</sequence>
<evidence type="ECO:0000256" key="2">
    <source>
        <dbReference type="ARBA" id="ARBA00022448"/>
    </source>
</evidence>
<organism evidence="9 10">
    <name type="scientific">Bacillus sonorensis</name>
    <dbReference type="NCBI Taxonomy" id="119858"/>
    <lineage>
        <taxon>Bacteria</taxon>
        <taxon>Bacillati</taxon>
        <taxon>Bacillota</taxon>
        <taxon>Bacilli</taxon>
        <taxon>Bacillales</taxon>
        <taxon>Bacillaceae</taxon>
        <taxon>Bacillus</taxon>
    </lineage>
</organism>
<evidence type="ECO:0000313" key="9">
    <source>
        <dbReference type="EMBL" id="ASB91255.1"/>
    </source>
</evidence>
<evidence type="ECO:0000256" key="1">
    <source>
        <dbReference type="ARBA" id="ARBA00004651"/>
    </source>
</evidence>
<accession>A0ABM6LP93</accession>
<keyword evidence="2" id="KW-0813">Transport</keyword>
<dbReference type="Pfam" id="PF02378">
    <property type="entry name" value="PTS_EIIC"/>
    <property type="match status" value="1"/>
</dbReference>
<protein>
    <submittedName>
        <fullName evidence="9">Protein-N(Pi)-phosphohistidine--sugar phosphotransferase</fullName>
        <ecNumber evidence="9">2.7.1.191</ecNumber>
    </submittedName>
</protein>
<dbReference type="Proteomes" id="UP000196877">
    <property type="component" value="Chromosome"/>
</dbReference>
<evidence type="ECO:0000256" key="5">
    <source>
        <dbReference type="ARBA" id="ARBA00022692"/>
    </source>
</evidence>
<keyword evidence="10" id="KW-1185">Reference proteome</keyword>